<accession>A0A2T9YYT5</accession>
<evidence type="ECO:0000313" key="2">
    <source>
        <dbReference type="Proteomes" id="UP000245383"/>
    </source>
</evidence>
<comment type="caution">
    <text evidence="1">The sequence shown here is derived from an EMBL/GenBank/DDBJ whole genome shotgun (WGS) entry which is preliminary data.</text>
</comment>
<protein>
    <submittedName>
        <fullName evidence="1">Uncharacterized protein</fullName>
    </submittedName>
</protein>
<proteinExistence type="predicted"/>
<dbReference type="Proteomes" id="UP000245383">
    <property type="component" value="Unassembled WGS sequence"/>
</dbReference>
<reference evidence="1 2" key="1">
    <citation type="journal article" date="2018" name="MBio">
        <title>Comparative Genomics Reveals the Core Gene Toolbox for the Fungus-Insect Symbiosis.</title>
        <authorList>
            <person name="Wang Y."/>
            <person name="Stata M."/>
            <person name="Wang W."/>
            <person name="Stajich J.E."/>
            <person name="White M.M."/>
            <person name="Moncalvo J.M."/>
        </authorList>
    </citation>
    <scope>NUCLEOTIDE SEQUENCE [LARGE SCALE GENOMIC DNA]</scope>
    <source>
        <strain evidence="1 2">SWE-8-4</strain>
    </source>
</reference>
<dbReference type="EMBL" id="MBFR01000012">
    <property type="protein sequence ID" value="PVU97444.1"/>
    <property type="molecule type" value="Genomic_DNA"/>
</dbReference>
<keyword evidence="2" id="KW-1185">Reference proteome</keyword>
<sequence length="50" mass="6005">MNNYLLQYNQLIIRNIIQITDNKQRFQSDSSVIAFIKRIEDYAKKNSKIN</sequence>
<name>A0A2T9YYT5_9FUNG</name>
<gene>
    <name evidence="1" type="ORF">BB561_000542</name>
</gene>
<organism evidence="1 2">
    <name type="scientific">Smittium simulii</name>
    <dbReference type="NCBI Taxonomy" id="133385"/>
    <lineage>
        <taxon>Eukaryota</taxon>
        <taxon>Fungi</taxon>
        <taxon>Fungi incertae sedis</taxon>
        <taxon>Zoopagomycota</taxon>
        <taxon>Kickxellomycotina</taxon>
        <taxon>Harpellomycetes</taxon>
        <taxon>Harpellales</taxon>
        <taxon>Legeriomycetaceae</taxon>
        <taxon>Smittium</taxon>
    </lineage>
</organism>
<evidence type="ECO:0000313" key="1">
    <source>
        <dbReference type="EMBL" id="PVU97444.1"/>
    </source>
</evidence>
<dbReference type="AlphaFoldDB" id="A0A2T9YYT5"/>